<sequence length="218" mass="24926">MISTVPHHILVQSTASKIVPMVNLESLMTVNICQVLSYRSFSISYLLVGTRDGLLRDKWHDEPHKSILSHRVRRAPRAVEFADPIEQSFSPSASSNGETTASWSTEGVQIIEEDIPMVSAGYRTPDEEVIHAYVVELTIGNLHVSEMSVLLDASYDRQKVYVEWKFLDFPLDECETSGRLLPLPRDPRSVAEFNFQKSYTLSERQYQLLRQWIELGNR</sequence>
<organism evidence="3">
    <name type="scientific">Gongylonema pulchrum</name>
    <dbReference type="NCBI Taxonomy" id="637853"/>
    <lineage>
        <taxon>Eukaryota</taxon>
        <taxon>Metazoa</taxon>
        <taxon>Ecdysozoa</taxon>
        <taxon>Nematoda</taxon>
        <taxon>Chromadorea</taxon>
        <taxon>Rhabditida</taxon>
        <taxon>Spirurina</taxon>
        <taxon>Spiruromorpha</taxon>
        <taxon>Spiruroidea</taxon>
        <taxon>Gongylonematidae</taxon>
        <taxon>Gongylonema</taxon>
    </lineage>
</organism>
<dbReference type="EMBL" id="UYRT01009381">
    <property type="protein sequence ID" value="VDK47259.1"/>
    <property type="molecule type" value="Genomic_DNA"/>
</dbReference>
<evidence type="ECO:0000313" key="1">
    <source>
        <dbReference type="EMBL" id="VDK47259.1"/>
    </source>
</evidence>
<reference evidence="3" key="1">
    <citation type="submission" date="2016-06" db="UniProtKB">
        <authorList>
            <consortium name="WormBaseParasite"/>
        </authorList>
    </citation>
    <scope>IDENTIFICATION</scope>
</reference>
<dbReference type="OrthoDB" id="2133912at2759"/>
<proteinExistence type="predicted"/>
<evidence type="ECO:0000313" key="3">
    <source>
        <dbReference type="WBParaSite" id="GPUH_0000478201-mRNA-1"/>
    </source>
</evidence>
<accession>A0A183D7T4</accession>
<gene>
    <name evidence="1" type="ORF">GPUH_LOCUS4775</name>
</gene>
<protein>
    <submittedName>
        <fullName evidence="3">RPGR1_C domain-containing protein</fullName>
    </submittedName>
</protein>
<dbReference type="WBParaSite" id="GPUH_0000478201-mRNA-1">
    <property type="protein sequence ID" value="GPUH_0000478201-mRNA-1"/>
    <property type="gene ID" value="GPUH_0000478201"/>
</dbReference>
<evidence type="ECO:0000313" key="2">
    <source>
        <dbReference type="Proteomes" id="UP000271098"/>
    </source>
</evidence>
<dbReference type="AlphaFoldDB" id="A0A183D7T4"/>
<dbReference type="InterPro" id="IPR035892">
    <property type="entry name" value="C2_domain_sf"/>
</dbReference>
<keyword evidence="2" id="KW-1185">Reference proteome</keyword>
<name>A0A183D7T4_9BILA</name>
<dbReference type="Gene3D" id="2.60.40.150">
    <property type="entry name" value="C2 domain"/>
    <property type="match status" value="1"/>
</dbReference>
<reference evidence="1 2" key="2">
    <citation type="submission" date="2018-11" db="EMBL/GenBank/DDBJ databases">
        <authorList>
            <consortium name="Pathogen Informatics"/>
        </authorList>
    </citation>
    <scope>NUCLEOTIDE SEQUENCE [LARGE SCALE GENOMIC DNA]</scope>
</reference>
<dbReference type="Proteomes" id="UP000271098">
    <property type="component" value="Unassembled WGS sequence"/>
</dbReference>